<keyword evidence="2" id="KW-1185">Reference proteome</keyword>
<evidence type="ECO:0000313" key="2">
    <source>
        <dbReference type="Proteomes" id="UP000265520"/>
    </source>
</evidence>
<organism evidence="1 2">
    <name type="scientific">Trifolium medium</name>
    <dbReference type="NCBI Taxonomy" id="97028"/>
    <lineage>
        <taxon>Eukaryota</taxon>
        <taxon>Viridiplantae</taxon>
        <taxon>Streptophyta</taxon>
        <taxon>Embryophyta</taxon>
        <taxon>Tracheophyta</taxon>
        <taxon>Spermatophyta</taxon>
        <taxon>Magnoliopsida</taxon>
        <taxon>eudicotyledons</taxon>
        <taxon>Gunneridae</taxon>
        <taxon>Pentapetalae</taxon>
        <taxon>rosids</taxon>
        <taxon>fabids</taxon>
        <taxon>Fabales</taxon>
        <taxon>Fabaceae</taxon>
        <taxon>Papilionoideae</taxon>
        <taxon>50 kb inversion clade</taxon>
        <taxon>NPAAA clade</taxon>
        <taxon>Hologalegina</taxon>
        <taxon>IRL clade</taxon>
        <taxon>Trifolieae</taxon>
        <taxon>Trifolium</taxon>
    </lineage>
</organism>
<feature type="non-terminal residue" evidence="1">
    <location>
        <position position="1"/>
    </location>
</feature>
<proteinExistence type="predicted"/>
<protein>
    <submittedName>
        <fullName evidence="1">Uncharacterized protein</fullName>
    </submittedName>
</protein>
<dbReference type="AlphaFoldDB" id="A0A392UK40"/>
<name>A0A392UK40_9FABA</name>
<sequence>GECLDVSDVFSGNVRTREAFGIPVREEVCRIDRFTMGNVNDY</sequence>
<comment type="caution">
    <text evidence="1">The sequence shown here is derived from an EMBL/GenBank/DDBJ whole genome shotgun (WGS) entry which is preliminary data.</text>
</comment>
<reference evidence="1 2" key="1">
    <citation type="journal article" date="2018" name="Front. Plant Sci.">
        <title>Red Clover (Trifolium pratense) and Zigzag Clover (T. medium) - A Picture of Genomic Similarities and Differences.</title>
        <authorList>
            <person name="Dluhosova J."/>
            <person name="Istvanek J."/>
            <person name="Nedelnik J."/>
            <person name="Repkova J."/>
        </authorList>
    </citation>
    <scope>NUCLEOTIDE SEQUENCE [LARGE SCALE GENOMIC DNA]</scope>
    <source>
        <strain evidence="2">cv. 10/8</strain>
        <tissue evidence="1">Leaf</tissue>
    </source>
</reference>
<dbReference type="Proteomes" id="UP000265520">
    <property type="component" value="Unassembled WGS sequence"/>
</dbReference>
<dbReference type="EMBL" id="LXQA010851270">
    <property type="protein sequence ID" value="MCI74003.1"/>
    <property type="molecule type" value="Genomic_DNA"/>
</dbReference>
<accession>A0A392UK40</accession>
<evidence type="ECO:0000313" key="1">
    <source>
        <dbReference type="EMBL" id="MCI74003.1"/>
    </source>
</evidence>